<evidence type="ECO:0000313" key="1">
    <source>
        <dbReference type="EMBL" id="MBE9217726.1"/>
    </source>
</evidence>
<dbReference type="Proteomes" id="UP000597867">
    <property type="component" value="Unassembled WGS sequence"/>
</dbReference>
<protein>
    <submittedName>
        <fullName evidence="1">Uncharacterized protein</fullName>
    </submittedName>
</protein>
<sequence length="171" mass="19174">MFEPILNQCQMVQTKLEDLLQKTVTLSSQVYKIGFFDFNAFNLESKIRDIESQVKALVQEAESATKSVDLVQNSLQTIKVTPKVLEEVKSINKICEQINTMPTMIGSYLEDMSTFLASNNLFGAFMNLIRAVQYALQQITISTLVVIPALPGISSFFSRLLSASQKLLRGR</sequence>
<gene>
    <name evidence="1" type="ORF">IQ222_02700</name>
</gene>
<keyword evidence="2" id="KW-1185">Reference proteome</keyword>
<proteinExistence type="predicted"/>
<dbReference type="EMBL" id="JADEWF010000005">
    <property type="protein sequence ID" value="MBE9217726.1"/>
    <property type="molecule type" value="Genomic_DNA"/>
</dbReference>
<reference evidence="1" key="1">
    <citation type="submission" date="2020-10" db="EMBL/GenBank/DDBJ databases">
        <authorList>
            <person name="Castelo-Branco R."/>
            <person name="Eusebio N."/>
            <person name="Adriana R."/>
            <person name="Vieira A."/>
            <person name="Brugerolle De Fraissinette N."/>
            <person name="Rezende De Castro R."/>
            <person name="Schneider M.P."/>
            <person name="Vasconcelos V."/>
            <person name="Leao P.N."/>
        </authorList>
    </citation>
    <scope>NUCLEOTIDE SEQUENCE</scope>
    <source>
        <strain evidence="1">LEGE 04289</strain>
    </source>
</reference>
<accession>A0ACC5PX59</accession>
<name>A0ACC5PX59_DOLFA</name>
<evidence type="ECO:0000313" key="2">
    <source>
        <dbReference type="Proteomes" id="UP000597867"/>
    </source>
</evidence>
<comment type="caution">
    <text evidence="1">The sequence shown here is derived from an EMBL/GenBank/DDBJ whole genome shotgun (WGS) entry which is preliminary data.</text>
</comment>
<organism evidence="1 2">
    <name type="scientific">Dolichospermum flos-aquae LEGE 04289</name>
    <dbReference type="NCBI Taxonomy" id="1828708"/>
    <lineage>
        <taxon>Bacteria</taxon>
        <taxon>Bacillati</taxon>
        <taxon>Cyanobacteriota</taxon>
        <taxon>Cyanophyceae</taxon>
        <taxon>Nostocales</taxon>
        <taxon>Aphanizomenonaceae</taxon>
        <taxon>Dolichospermum</taxon>
    </lineage>
</organism>